<comment type="catalytic activity">
    <reaction evidence="1">
        <text>S-ubiquitinyl-[E2 ubiquitin-conjugating enzyme]-L-cysteine + [acceptor protein]-L-lysine = [E2 ubiquitin-conjugating enzyme]-L-cysteine + N(6)-ubiquitinyl-[acceptor protein]-L-lysine.</text>
        <dbReference type="EC" id="2.3.2.27"/>
    </reaction>
</comment>
<dbReference type="EMBL" id="JACAQB010000018">
    <property type="protein sequence ID" value="NWB98806.1"/>
    <property type="molecule type" value="Genomic_DNA"/>
</dbReference>
<keyword evidence="3" id="KW-0433">Leucine-rich repeat</keyword>
<evidence type="ECO:0000256" key="7">
    <source>
        <dbReference type="SAM" id="MobiDB-lite"/>
    </source>
</evidence>
<dbReference type="InterPro" id="IPR050216">
    <property type="entry name" value="LRR_domain-containing"/>
</dbReference>
<dbReference type="PROSITE" id="PS52053">
    <property type="entry name" value="NEL"/>
    <property type="match status" value="1"/>
</dbReference>
<keyword evidence="6" id="KW-0964">Secreted</keyword>
<comment type="similarity">
    <text evidence="6">Belongs to the LRR-containing bacterial E3 ligase family.</text>
</comment>
<dbReference type="InterPro" id="IPR029487">
    <property type="entry name" value="NEL_dom"/>
</dbReference>
<dbReference type="GO" id="GO:0016567">
    <property type="term" value="P:protein ubiquitination"/>
    <property type="evidence" value="ECO:0007669"/>
    <property type="project" value="InterPro"/>
</dbReference>
<evidence type="ECO:0000259" key="9">
    <source>
        <dbReference type="PROSITE" id="PS52053"/>
    </source>
</evidence>
<dbReference type="SUPFAM" id="SSF52058">
    <property type="entry name" value="L domain-like"/>
    <property type="match status" value="1"/>
</dbReference>
<sequence>MNRTAGKSTDVDRADEPLAQPPAEVDDPLLLAFMRRDADLLHNEKSWARQQVVEQLAISFKAAMGPLHEAEQRTWLGRYRQFMAAREALDEESHKVVDAFEKAGLAKLRERLRQASGLDLDPLTTYLHTVIDSPTQVRQPQGDGPPVQVESFERRIGRVTVSTMTLWQAACLNFAFSDSSYANLKRRWISFDKKVDINDRRWLLATQTFVQIVRELDLGAVLKPHVARAMGVDEPLPQSILAFAHAAIHFGLYDAARQPAITGMTYAAFVAFRDELATTRPRLKGSHVALRLPGGLQARLDRVLESIESEWLHLFAIEREPLELIYLPLQVFVVPGQQGLYSYCGERPGAAMCYHDSRATFEREFKAQLENDSRSGQLGWLLSSLAFKQQHQFWQWLKDHAKTRPLSWMSTFEDLYRWFWSGEGIEALTFEYSDTPAGSSPGQALAEFYAWRFRLNTEAIAVAKTEHDLQAVKEGFLEAMHLLLNVLMLPVPGGFGVLGRMLAVVMFAQLGVELADGILATFQGRPRALGQALANVGLAILAGGVLGYAGHVLERKLQALSLELGRWRKVTAAQGPPRLWKVDLSGYAVSVKGLRERFAADERGLFEESEALFGMVREPGGPMPVRLEYDIVLKRYVAVAPEPSGLRPPMRYDRQARSWGVDLDDSHTLSEARWLERMMVQGTAEQAETLLQISGVRREVLQEVWAGGLPPASLAEAERRRQIDAGLDALIGGSDARLSLPMEAERALFCLLPRLSDWPETTGLFIHGPEGELLAVHGRQARPADFEHRVAIRRLEEGGYIEQPADPLQVPDGLAHEDGVQALILGLLPDGCPLKGDFQPFVRRQWNKAIRQQVNALARLERLGLFEVLGSHDGLDRSTSQSPARHFLSLVTPPLPPLVLKLQALYPALSLARIGEYLRRVTLEPQQRQGVLENGQLPGAQDRALADAHAMTRLGRALDGIHQARSFHRDTDQWLQLAGELLVREKLATTLCPRVSTSPTHDSFYLALAALFTPHELSQLGVTSATDVKALRTLLAGVLECRRAADGRVLLPVERCRETVVLPATLMPDEAGLYRHDDNTYLSLEGGLYRIENTGLPEDWRINPSDLPGAYTPRLEHNGASAWWHEFEDPLGWDGPTAFRRLGGQAASFPEAVARQILAVSDTSDSLLRRTIFCNQPPPAFLLSVMQRFRDHLDIEQHIAALTWRSTQLPALFKTALDGLSVADDVWLGLDPGVSASQAVGYLLRRLALDPRRVRQVLADGLSGQRAQTAEPLVSQLEQAFAGLPGGVAEEMLEHSESWQRRLLTDSRRIPLALAEEARWWCEEAILGQALTGLSPDGLSNAHSDQVLLTVLKALPGWPDSARIEIRETGVDGPLLDSSGRGDIDKRRVVVKRPDGYEAFIVDGEQVSRQGAAQSDLLLALSRVVRDLPARLPWGGAQGPEALLKTLIGQQAIRLRAELRQRLGLRPTPGWASLPRRLVRQRDGQIGIAMSGRGRNLPEVQMFARLKKLYRGATHQELFDQLRAAGRTNAEQRLAVEALERDYSTLKSELVSWVNMPRGVDGLVWDANFRMRVAMACRIRRCWRWESRNLMGGLLLLEGFVIKQMPSLSVSFSHVTQLLVRDMNLDISYVNGFLRAFPALKHLRLYGAGLKRLPPEIGQMTALEELDLEDNRIVLTEAAVLQLAGLQHLKSLNLRGNPLKLLPEFGALTHLQSLNLSRTGMDSWPSGTLFLKHLAYMNLADNRIRQVPNALLSASPLIKRGVRLNGNPLEHDVLAKLAVEAREQRGEGITFGLSAGQLAGPVGIEAWGSVVGRSDEQHQVWQRVRDEPDADVLFDFLDQLSALTAFYEPRFSAARSNLTRRVWRMLEAAAESADFCEQLFVRQQVLAAEGMGSLQLFNELEFAVLCRQALNEVDKATAQARLLRLLKGKFRLQVLWDKSADLSVYRTYWELLGTRLELPDLFNERFYKERVVLSDAQLEAMVEQVRRRETAVKGALGLHRYLTEDIAWRRFLERAYGEDFQSLSEQERHARIDTLTINALSDTAPVVFS</sequence>
<gene>
    <name evidence="10" type="ORF">HX882_23215</name>
</gene>
<dbReference type="Gene3D" id="1.20.58.360">
    <property type="entry name" value="Shigella T3SS effector IpaH defines"/>
    <property type="match status" value="1"/>
</dbReference>
<keyword evidence="8" id="KW-1133">Transmembrane helix</keyword>
<keyword evidence="8" id="KW-0472">Membrane</keyword>
<dbReference type="PANTHER" id="PTHR48051:SF54">
    <property type="entry name" value="LEUCINE-RICH REPEAT-CONTAINING PROTEIN"/>
    <property type="match status" value="1"/>
</dbReference>
<keyword evidence="4" id="KW-0677">Repeat</keyword>
<evidence type="ECO:0000256" key="3">
    <source>
        <dbReference type="ARBA" id="ARBA00022614"/>
    </source>
</evidence>
<dbReference type="Pfam" id="PF14496">
    <property type="entry name" value="NEL"/>
    <property type="match status" value="1"/>
</dbReference>
<evidence type="ECO:0000256" key="4">
    <source>
        <dbReference type="ARBA" id="ARBA00022737"/>
    </source>
</evidence>
<evidence type="ECO:0000256" key="2">
    <source>
        <dbReference type="ARBA" id="ARBA00012483"/>
    </source>
</evidence>
<evidence type="ECO:0000313" key="10">
    <source>
        <dbReference type="EMBL" id="NWB98806.1"/>
    </source>
</evidence>
<evidence type="ECO:0000313" key="11">
    <source>
        <dbReference type="Proteomes" id="UP000539985"/>
    </source>
</evidence>
<protein>
    <recommendedName>
        <fullName evidence="2">RING-type E3 ubiquitin transferase</fullName>
        <ecNumber evidence="2">2.3.2.27</ecNumber>
    </recommendedName>
</protein>
<dbReference type="PROSITE" id="PS51450">
    <property type="entry name" value="LRR"/>
    <property type="match status" value="1"/>
</dbReference>
<dbReference type="PANTHER" id="PTHR48051">
    <property type="match status" value="1"/>
</dbReference>
<dbReference type="GO" id="GO:0005576">
    <property type="term" value="C:extracellular region"/>
    <property type="evidence" value="ECO:0007669"/>
    <property type="project" value="UniProtKB-UniRule"/>
</dbReference>
<keyword evidence="6" id="KW-0833">Ubl conjugation pathway</keyword>
<organism evidence="10 11">
    <name type="scientific">Pseudomonas gingeri</name>
    <dbReference type="NCBI Taxonomy" id="117681"/>
    <lineage>
        <taxon>Bacteria</taxon>
        <taxon>Pseudomonadati</taxon>
        <taxon>Pseudomonadota</taxon>
        <taxon>Gammaproteobacteria</taxon>
        <taxon>Pseudomonadales</taxon>
        <taxon>Pseudomonadaceae</taxon>
        <taxon>Pseudomonas</taxon>
    </lineage>
</organism>
<name>A0A7Y8C4X7_9PSED</name>
<keyword evidence="5" id="KW-0843">Virulence</keyword>
<dbReference type="Gene3D" id="3.80.10.10">
    <property type="entry name" value="Ribonuclease Inhibitor"/>
    <property type="match status" value="1"/>
</dbReference>
<reference evidence="10 11" key="1">
    <citation type="submission" date="2020-04" db="EMBL/GenBank/DDBJ databases">
        <title>Molecular characterization of pseudomonads from Agaricus bisporus reveal novel blotch 2 pathogens in Western Europe.</title>
        <authorList>
            <person name="Taparia T."/>
            <person name="Krijger M."/>
            <person name="Haynes E."/>
            <person name="Elpinstone J.G."/>
            <person name="Noble R."/>
            <person name="Van Der Wolf J."/>
        </authorList>
    </citation>
    <scope>NUCLEOTIDE SEQUENCE [LARGE SCALE GENOMIC DNA]</scope>
    <source>
        <strain evidence="10 11">H7001</strain>
    </source>
</reference>
<dbReference type="RefSeq" id="WP_177104547.1">
    <property type="nucleotide sequence ID" value="NZ_JACAQB010000018.1"/>
</dbReference>
<evidence type="ECO:0000256" key="5">
    <source>
        <dbReference type="ARBA" id="ARBA00023026"/>
    </source>
</evidence>
<dbReference type="Proteomes" id="UP000539985">
    <property type="component" value="Unassembled WGS sequence"/>
</dbReference>
<evidence type="ECO:0000256" key="6">
    <source>
        <dbReference type="PROSITE-ProRule" id="PRU01398"/>
    </source>
</evidence>
<feature type="transmembrane region" description="Helical" evidence="8">
    <location>
        <begin position="482"/>
        <end position="507"/>
    </location>
</feature>
<comment type="caution">
    <text evidence="6">Lacks conserved residue(s) required for the propagation of feature annotation.</text>
</comment>
<accession>A0A7Y8C4X7</accession>
<comment type="caution">
    <text evidence="10">The sequence shown here is derived from an EMBL/GenBank/DDBJ whole genome shotgun (WGS) entry which is preliminary data.</text>
</comment>
<feature type="domain" description="NEL" evidence="9">
    <location>
        <begin position="1799"/>
        <end position="2049"/>
    </location>
</feature>
<feature type="region of interest" description="Disordered" evidence="7">
    <location>
        <begin position="1"/>
        <end position="22"/>
    </location>
</feature>
<dbReference type="InterPro" id="IPR003591">
    <property type="entry name" value="Leu-rich_rpt_typical-subtyp"/>
</dbReference>
<keyword evidence="6" id="KW-1035">Host cytoplasm</keyword>
<keyword evidence="8" id="KW-0812">Transmembrane</keyword>
<evidence type="ECO:0000256" key="1">
    <source>
        <dbReference type="ARBA" id="ARBA00000900"/>
    </source>
</evidence>
<dbReference type="InterPro" id="IPR032675">
    <property type="entry name" value="LRR_dom_sf"/>
</dbReference>
<evidence type="ECO:0000256" key="8">
    <source>
        <dbReference type="SAM" id="Phobius"/>
    </source>
</evidence>
<feature type="transmembrane region" description="Helical" evidence="8">
    <location>
        <begin position="528"/>
        <end position="549"/>
    </location>
</feature>
<proteinExistence type="inferred from homology"/>
<dbReference type="GO" id="GO:0005737">
    <property type="term" value="C:cytoplasm"/>
    <property type="evidence" value="ECO:0007669"/>
    <property type="project" value="TreeGrafter"/>
</dbReference>
<dbReference type="EC" id="2.3.2.27" evidence="2"/>
<dbReference type="SMART" id="SM00369">
    <property type="entry name" value="LRR_TYP"/>
    <property type="match status" value="4"/>
</dbReference>
<dbReference type="InterPro" id="IPR001611">
    <property type="entry name" value="Leu-rich_rpt"/>
</dbReference>
<dbReference type="GO" id="GO:0061630">
    <property type="term" value="F:ubiquitin protein ligase activity"/>
    <property type="evidence" value="ECO:0007669"/>
    <property type="project" value="UniProtKB-EC"/>
</dbReference>